<sequence length="232" mass="25954">MLNASHVRRLGLLVYASVEVATARMGSAHITYFRHIEALYSNCLRWHGNKPIRPVFHGSNSAEKNQVQVCYIRQLHSSVILPLGHTLIYPACPYYLCSINPPGLTGQTILPYWIYETSDFGLYKNETVQVRGNAATEGMCRAEEALHHAINEHGVGGRPYIRAKPAQKKHIIAEAKCVECKRKGAAGFISFCRVVKCQVSNPVRIPHTRSADNPLSMITTGKNKRRSRVQSM</sequence>
<dbReference type="AlphaFoldDB" id="A0A8H6DT71"/>
<accession>A0A8H6DT71</accession>
<organism evidence="1 2">
    <name type="scientific">Cochliobolus sativus</name>
    <name type="common">Common root rot and spot blotch fungus</name>
    <name type="synonym">Bipolaris sorokiniana</name>
    <dbReference type="NCBI Taxonomy" id="45130"/>
    <lineage>
        <taxon>Eukaryota</taxon>
        <taxon>Fungi</taxon>
        <taxon>Dikarya</taxon>
        <taxon>Ascomycota</taxon>
        <taxon>Pezizomycotina</taxon>
        <taxon>Dothideomycetes</taxon>
        <taxon>Pleosporomycetidae</taxon>
        <taxon>Pleosporales</taxon>
        <taxon>Pleosporineae</taxon>
        <taxon>Pleosporaceae</taxon>
        <taxon>Bipolaris</taxon>
    </lineage>
</organism>
<dbReference type="Proteomes" id="UP000624244">
    <property type="component" value="Unassembled WGS sequence"/>
</dbReference>
<evidence type="ECO:0000313" key="1">
    <source>
        <dbReference type="EMBL" id="KAF5847142.1"/>
    </source>
</evidence>
<protein>
    <submittedName>
        <fullName evidence="1">Uncharacterized protein</fullName>
    </submittedName>
</protein>
<proteinExistence type="predicted"/>
<dbReference type="EMBL" id="WNKQ01000014">
    <property type="protein sequence ID" value="KAF5847142.1"/>
    <property type="molecule type" value="Genomic_DNA"/>
</dbReference>
<comment type="caution">
    <text evidence="1">The sequence shown here is derived from an EMBL/GenBank/DDBJ whole genome shotgun (WGS) entry which is preliminary data.</text>
</comment>
<name>A0A8H6DT71_COCSA</name>
<gene>
    <name evidence="1" type="ORF">GGP41_003364</name>
</gene>
<reference evidence="1" key="1">
    <citation type="submission" date="2019-11" db="EMBL/GenBank/DDBJ databases">
        <title>Bipolaris sorokiniana Genome sequencing.</title>
        <authorList>
            <person name="Wang H."/>
        </authorList>
    </citation>
    <scope>NUCLEOTIDE SEQUENCE</scope>
</reference>
<evidence type="ECO:0000313" key="2">
    <source>
        <dbReference type="Proteomes" id="UP000624244"/>
    </source>
</evidence>